<reference evidence="5" key="1">
    <citation type="submission" date="2022-11" db="UniProtKB">
        <authorList>
            <consortium name="WormBaseParasite"/>
        </authorList>
    </citation>
    <scope>IDENTIFICATION</scope>
</reference>
<dbReference type="SMART" id="SM00355">
    <property type="entry name" value="ZnF_C2H2"/>
    <property type="match status" value="4"/>
</dbReference>
<feature type="region of interest" description="Disordered" evidence="2">
    <location>
        <begin position="79"/>
        <end position="105"/>
    </location>
</feature>
<accession>A0A914VJG7</accession>
<dbReference type="PROSITE" id="PS50157">
    <property type="entry name" value="ZINC_FINGER_C2H2_2"/>
    <property type="match status" value="1"/>
</dbReference>
<feature type="region of interest" description="Disordered" evidence="2">
    <location>
        <begin position="267"/>
        <end position="423"/>
    </location>
</feature>
<name>A0A914VJG7_9BILA</name>
<feature type="compositionally biased region" description="Polar residues" evidence="2">
    <location>
        <begin position="275"/>
        <end position="288"/>
    </location>
</feature>
<evidence type="ECO:0000313" key="5">
    <source>
        <dbReference type="WBParaSite" id="PSAMB.scaffold2064size45355.g16364.t1"/>
    </source>
</evidence>
<feature type="compositionally biased region" description="Polar residues" evidence="2">
    <location>
        <begin position="1"/>
        <end position="10"/>
    </location>
</feature>
<protein>
    <submittedName>
        <fullName evidence="5">C2H2-type domain-containing protein</fullName>
    </submittedName>
</protein>
<feature type="region of interest" description="Disordered" evidence="2">
    <location>
        <begin position="1"/>
        <end position="22"/>
    </location>
</feature>
<dbReference type="Proteomes" id="UP000887566">
    <property type="component" value="Unplaced"/>
</dbReference>
<feature type="compositionally biased region" description="Acidic residues" evidence="2">
    <location>
        <begin position="345"/>
        <end position="354"/>
    </location>
</feature>
<dbReference type="InterPro" id="IPR013087">
    <property type="entry name" value="Znf_C2H2_type"/>
</dbReference>
<dbReference type="WBParaSite" id="PSAMB.scaffold2064size45355.g16364.t1">
    <property type="protein sequence ID" value="PSAMB.scaffold2064size45355.g16364.t1"/>
    <property type="gene ID" value="PSAMB.scaffold2064size45355.g16364"/>
</dbReference>
<feature type="region of interest" description="Disordered" evidence="2">
    <location>
        <begin position="626"/>
        <end position="648"/>
    </location>
</feature>
<evidence type="ECO:0000259" key="3">
    <source>
        <dbReference type="PROSITE" id="PS50157"/>
    </source>
</evidence>
<organism evidence="4 5">
    <name type="scientific">Plectus sambesii</name>
    <dbReference type="NCBI Taxonomy" id="2011161"/>
    <lineage>
        <taxon>Eukaryota</taxon>
        <taxon>Metazoa</taxon>
        <taxon>Ecdysozoa</taxon>
        <taxon>Nematoda</taxon>
        <taxon>Chromadorea</taxon>
        <taxon>Plectida</taxon>
        <taxon>Plectina</taxon>
        <taxon>Plectoidea</taxon>
        <taxon>Plectidae</taxon>
        <taxon>Plectus</taxon>
    </lineage>
</organism>
<evidence type="ECO:0000256" key="2">
    <source>
        <dbReference type="SAM" id="MobiDB-lite"/>
    </source>
</evidence>
<dbReference type="AlphaFoldDB" id="A0A914VJG7"/>
<sequence length="648" mass="73472">MPPSSTTTRNQNKEKTESGNSERCLCCPGETLIEKTALRQHLTDVHSKALAKALLMPDPNNAEELWLHRVAFQSIQASSCSPTTNNDQKKVSVVKRKRNDQAPRTAKTAPLMPINKRIRKPSLIVRESMDTPEISRTNKVHNRGKKVEKSMAINIEKGNDEVPPSSPSKPTIGTNETSEQMLAQVDSTCRQCGVQTQRQANHVLLKHMKTPMYECPLCSFSSDYFERNVIEHIETVHKLHPNLIPLDNRRRYSEVYQKLLVECFGGDTDDAKSPSGGQVTSSPRSSQDNSEEPKKLENDEMIGSPTLRRTRRRIVKNGQGANGDVAISDRSNSKKTKKTSKVNTESDDDSDNDETNDRATATRATTKKRRQADPDDDDDFVPQQRRAASKKVPRPSIAANAAFQQQPWAPNRPPPKTSLNTPVDLTDPDVCHMCRQAVPLMRKRHVLQYHFPTAVYECSVCEFVSYAQSSVHKHVESAHEGAQPPALAVSHLADMAAQIADMQRKCFPLQAIRRVFKTRRKSLFKFSTVRATDGRELVYCKLCDDGIKEKAFRHVLEHLDQPVYACRYCTETSPTDLTSIRKHIQRCHEEESEQEPLVHIANYQAEIDALYEQCFEKVPRQADERLFKRKVPAKRPRKPKKPPTNWQM</sequence>
<proteinExistence type="predicted"/>
<feature type="compositionally biased region" description="Basic residues" evidence="2">
    <location>
        <begin position="627"/>
        <end position="641"/>
    </location>
</feature>
<keyword evidence="1" id="KW-0479">Metal-binding</keyword>
<evidence type="ECO:0000313" key="4">
    <source>
        <dbReference type="Proteomes" id="UP000887566"/>
    </source>
</evidence>
<keyword evidence="4" id="KW-1185">Reference proteome</keyword>
<keyword evidence="1" id="KW-0862">Zinc</keyword>
<keyword evidence="1" id="KW-0863">Zinc-finger</keyword>
<dbReference type="GO" id="GO:0008270">
    <property type="term" value="F:zinc ion binding"/>
    <property type="evidence" value="ECO:0007669"/>
    <property type="project" value="UniProtKB-KW"/>
</dbReference>
<feature type="domain" description="C2H2-type" evidence="3">
    <location>
        <begin position="456"/>
        <end position="484"/>
    </location>
</feature>
<evidence type="ECO:0000256" key="1">
    <source>
        <dbReference type="PROSITE-ProRule" id="PRU00042"/>
    </source>
</evidence>